<dbReference type="AlphaFoldDB" id="A0AAV4LY75"/>
<comment type="caution">
    <text evidence="2">The sequence shown here is derived from an EMBL/GenBank/DDBJ whole genome shotgun (WGS) entry which is preliminary data.</text>
</comment>
<dbReference type="InterPro" id="IPR024751">
    <property type="entry name" value="VESA1"/>
</dbReference>
<accession>A0AAV4LY75</accession>
<evidence type="ECO:0000256" key="1">
    <source>
        <dbReference type="SAM" id="MobiDB-lite"/>
    </source>
</evidence>
<feature type="region of interest" description="Disordered" evidence="1">
    <location>
        <begin position="79"/>
        <end position="120"/>
    </location>
</feature>
<organism evidence="2 3">
    <name type="scientific">Babesia caballi</name>
    <dbReference type="NCBI Taxonomy" id="5871"/>
    <lineage>
        <taxon>Eukaryota</taxon>
        <taxon>Sar</taxon>
        <taxon>Alveolata</taxon>
        <taxon>Apicomplexa</taxon>
        <taxon>Aconoidasida</taxon>
        <taxon>Piroplasmida</taxon>
        <taxon>Babesiidae</taxon>
        <taxon>Babesia</taxon>
    </lineage>
</organism>
<evidence type="ECO:0000313" key="3">
    <source>
        <dbReference type="Proteomes" id="UP001497744"/>
    </source>
</evidence>
<evidence type="ECO:0000313" key="2">
    <source>
        <dbReference type="EMBL" id="GIX64776.1"/>
    </source>
</evidence>
<sequence>MIFSTLSYLYWRCSDGDFLNGGWKDQQFNGIDALKNFMLGSGYKSSELNYSMYGSQVVSEAMKDTYFKDFSTGLQAAKQAGQNRANKEDAARITLKIGKSRRPPTRTGHPGDEAPSNNNATSREYIHELCGKWCKEPFIFTHSDDKPLSALYYVSYLYFNAKQSALSNDPDFEPRPPSTIREMLYFLAAQPFSDSYNTLDTYISDHFKSLVNNSAVSDDAELMIPVADASSVNTNNTLSAADFKNYLITTCQYAITLLSVIQGNSGSENSGEPWLHELYSNGLNFTYPSDSGLLIALSNYAYAIQFQLYFLYTQCSVTYTEGCGWNQCQYGSEINKNLSNAVLSHICEGFKCNGVSGCNHQGSSNQCNHNKKGQGCGKSSNSPLQAFLTDNLQGFTHSLPGSPNHLDNHPPSSLCHVKMGFSGKLRPNPRKGNLISITLQSFCGSLFSPLRQLSEKLGCLTKRTPRTFGDLFGFIWHLNGQLFNKDNIVDQLRSALSPNHDSVEDFIGELTQSLTQVQPQSLAEDSGLVKSLQFMAPAIPFLYKLFTVNRDKFLPVTLFNLAQHCHKVEVKSGNGFIIVHKNPSNSVVTSGHDCSSSPNDLWSICQPVNNNRNHSDCVGKSCGGYLEPLTHTFGSAFAPKYASSYLSWFLHLTDDLEAGLRDMLEDFRNVDCKTSGSPQKDPAKSSIMHSPKSSPPTPL</sequence>
<keyword evidence="3" id="KW-1185">Reference proteome</keyword>
<dbReference type="Pfam" id="PF12785">
    <property type="entry name" value="VESA1_N"/>
    <property type="match status" value="1"/>
</dbReference>
<name>A0AAV4LY75_BABCB</name>
<gene>
    <name evidence="2" type="ORF">BcabD6B2_42110</name>
</gene>
<dbReference type="Proteomes" id="UP001497744">
    <property type="component" value="Unassembled WGS sequence"/>
</dbReference>
<feature type="region of interest" description="Disordered" evidence="1">
    <location>
        <begin position="671"/>
        <end position="699"/>
    </location>
</feature>
<dbReference type="GeneID" id="94196257"/>
<dbReference type="RefSeq" id="XP_067716845.1">
    <property type="nucleotide sequence ID" value="XM_067860744.1"/>
</dbReference>
<reference evidence="2 3" key="1">
    <citation type="submission" date="2021-06" db="EMBL/GenBank/DDBJ databases">
        <title>Genome sequence of Babesia caballi.</title>
        <authorList>
            <person name="Yamagishi J."/>
            <person name="Kidaka T."/>
            <person name="Ochi A."/>
        </authorList>
    </citation>
    <scope>NUCLEOTIDE SEQUENCE [LARGE SCALE GENOMIC DNA]</scope>
    <source>
        <strain evidence="2">USDA-D6B2</strain>
    </source>
</reference>
<dbReference type="EMBL" id="BPLF01000003">
    <property type="protein sequence ID" value="GIX64776.1"/>
    <property type="molecule type" value="Genomic_DNA"/>
</dbReference>
<protein>
    <submittedName>
        <fullName evidence="2">Variant erythrocyte surface antigen-1 family protein</fullName>
    </submittedName>
</protein>
<proteinExistence type="predicted"/>